<accession>A0A094YSS1</accession>
<dbReference type="STRING" id="1218173.BALCAV_0215485"/>
<protein>
    <recommendedName>
        <fullName evidence="1">DUF4367 domain-containing protein</fullName>
    </recommendedName>
</protein>
<sequence length="180" mass="21074">MEKGRYLFIILIGLFVFTSSAGVMAQSNVPLNTLRERVEFHFFTPELIEQTYLQVTEPKFLDSAKPITLVQLDYFAQESDQLSLTVTQHRARGHLIVKEKRKSDQFERHKNTKKIVEEFKFNKNEGVAVEINKHNGRFIRWDDQAYPGGVLRWVQNETFIELKSTVLNKEQLIEIAENMK</sequence>
<dbReference type="InterPro" id="IPR025377">
    <property type="entry name" value="DUF4367"/>
</dbReference>
<feature type="domain" description="DUF4367" evidence="1">
    <location>
        <begin position="123"/>
        <end position="179"/>
    </location>
</feature>
<dbReference type="Pfam" id="PF14285">
    <property type="entry name" value="DUF4367"/>
    <property type="match status" value="1"/>
</dbReference>
<reference evidence="2 4" key="1">
    <citation type="journal article" date="2014" name="Genome Announc.">
        <title>Draft Genome Sequence of Bacillus alcalophilus AV1934, a Classic Alkaliphile Isolated from Human Feces in 1934.</title>
        <authorList>
            <person name="Attie O."/>
            <person name="Jayaprakash A."/>
            <person name="Shah H."/>
            <person name="Paulsen I.T."/>
            <person name="Morino M."/>
            <person name="Takahashi Y."/>
            <person name="Narumi I."/>
            <person name="Sachidanandam R."/>
            <person name="Satoh K."/>
            <person name="Ito M."/>
            <person name="Krulwich T.A."/>
        </authorList>
    </citation>
    <scope>NUCLEOTIDE SEQUENCE [LARGE SCALE GENOMIC DNA]</scope>
    <source>
        <strain evidence="2 4">AV1934</strain>
    </source>
</reference>
<evidence type="ECO:0000259" key="1">
    <source>
        <dbReference type="Pfam" id="PF14285"/>
    </source>
</evidence>
<dbReference type="EMBL" id="JALP01000041">
    <property type="protein sequence ID" value="THG91854.1"/>
    <property type="molecule type" value="Genomic_DNA"/>
</dbReference>
<evidence type="ECO:0000313" key="3">
    <source>
        <dbReference type="EMBL" id="THG91854.1"/>
    </source>
</evidence>
<dbReference type="EMBL" id="ALPT02000056">
    <property type="protein sequence ID" value="KGA96537.1"/>
    <property type="molecule type" value="Genomic_DNA"/>
</dbReference>
<reference evidence="3 5" key="2">
    <citation type="submission" date="2014-01" db="EMBL/GenBank/DDBJ databases">
        <title>Draft genome sequencing of Bacillus alcalophilus CGMCC 1.3604.</title>
        <authorList>
            <person name="Yang J."/>
            <person name="Diao L."/>
            <person name="Yang S."/>
        </authorList>
    </citation>
    <scope>NUCLEOTIDE SEQUENCE [LARGE SCALE GENOMIC DNA]</scope>
    <source>
        <strain evidence="3 5">CGMCC 1.3604</strain>
    </source>
</reference>
<gene>
    <name evidence="3" type="ORF">AJ85_01195</name>
    <name evidence="2" type="ORF">BALCAV_0215485</name>
</gene>
<dbReference type="RefSeq" id="WP_003323548.1">
    <property type="nucleotide sequence ID" value="NZ_ALPT02000056.1"/>
</dbReference>
<dbReference type="Proteomes" id="UP000297014">
    <property type="component" value="Unassembled WGS sequence"/>
</dbReference>
<dbReference type="OrthoDB" id="2667257at2"/>
<keyword evidence="4" id="KW-1185">Reference proteome</keyword>
<name>A0A094YSS1_ALKAL</name>
<evidence type="ECO:0000313" key="4">
    <source>
        <dbReference type="Proteomes" id="UP000002754"/>
    </source>
</evidence>
<dbReference type="Proteomes" id="UP000002754">
    <property type="component" value="Unassembled WGS sequence"/>
</dbReference>
<dbReference type="AlphaFoldDB" id="A0A094YSS1"/>
<proteinExistence type="predicted"/>
<evidence type="ECO:0000313" key="2">
    <source>
        <dbReference type="EMBL" id="KGA96537.1"/>
    </source>
</evidence>
<organism evidence="2 4">
    <name type="scientific">Alkalihalobacillus alcalophilus ATCC 27647 = CGMCC 1.3604</name>
    <dbReference type="NCBI Taxonomy" id="1218173"/>
    <lineage>
        <taxon>Bacteria</taxon>
        <taxon>Bacillati</taxon>
        <taxon>Bacillota</taxon>
        <taxon>Bacilli</taxon>
        <taxon>Bacillales</taxon>
        <taxon>Bacillaceae</taxon>
        <taxon>Alkalihalobacillus</taxon>
    </lineage>
</organism>
<evidence type="ECO:0000313" key="5">
    <source>
        <dbReference type="Proteomes" id="UP000297014"/>
    </source>
</evidence>
<comment type="caution">
    <text evidence="2">The sequence shown here is derived from an EMBL/GenBank/DDBJ whole genome shotgun (WGS) entry which is preliminary data.</text>
</comment>